<gene>
    <name evidence="3" type="ORF">SAMN02745704_02644</name>
</gene>
<name>A0A1T4Y010_9BACT</name>
<keyword evidence="2" id="KW-1133">Transmembrane helix</keyword>
<dbReference type="AlphaFoldDB" id="A0A1T4Y010"/>
<sequence length="90" mass="9881">MAAATQTTASRNCSLRSRNGTAFSNGETIRPRPAKQGTRSPWFGMRPWFYGTLLILSALLFLFTPNGNAKSIHGTTARHSTENDLRGLLN</sequence>
<dbReference type="RefSeq" id="WP_078718185.1">
    <property type="nucleotide sequence ID" value="NZ_FUYC01000022.1"/>
</dbReference>
<evidence type="ECO:0000313" key="4">
    <source>
        <dbReference type="Proteomes" id="UP000190027"/>
    </source>
</evidence>
<proteinExistence type="predicted"/>
<keyword evidence="4" id="KW-1185">Reference proteome</keyword>
<dbReference type="EMBL" id="FUYC01000022">
    <property type="protein sequence ID" value="SKA95120.1"/>
    <property type="molecule type" value="Genomic_DNA"/>
</dbReference>
<dbReference type="Proteomes" id="UP000190027">
    <property type="component" value="Unassembled WGS sequence"/>
</dbReference>
<feature type="transmembrane region" description="Helical" evidence="2">
    <location>
        <begin position="47"/>
        <end position="64"/>
    </location>
</feature>
<dbReference type="STRING" id="1121449.SAMN02745704_02644"/>
<protein>
    <submittedName>
        <fullName evidence="3">Uncharacterized protein</fullName>
    </submittedName>
</protein>
<evidence type="ECO:0000256" key="1">
    <source>
        <dbReference type="SAM" id="MobiDB-lite"/>
    </source>
</evidence>
<organism evidence="3 4">
    <name type="scientific">Paucidesulfovibrio gracilis DSM 16080</name>
    <dbReference type="NCBI Taxonomy" id="1121449"/>
    <lineage>
        <taxon>Bacteria</taxon>
        <taxon>Pseudomonadati</taxon>
        <taxon>Thermodesulfobacteriota</taxon>
        <taxon>Desulfovibrionia</taxon>
        <taxon>Desulfovibrionales</taxon>
        <taxon>Desulfovibrionaceae</taxon>
        <taxon>Paucidesulfovibrio</taxon>
    </lineage>
</organism>
<reference evidence="3 4" key="1">
    <citation type="submission" date="2017-02" db="EMBL/GenBank/DDBJ databases">
        <authorList>
            <person name="Peterson S.W."/>
        </authorList>
    </citation>
    <scope>NUCLEOTIDE SEQUENCE [LARGE SCALE GENOMIC DNA]</scope>
    <source>
        <strain evidence="3 4">DSM 16080</strain>
    </source>
</reference>
<evidence type="ECO:0000313" key="3">
    <source>
        <dbReference type="EMBL" id="SKA95120.1"/>
    </source>
</evidence>
<feature type="region of interest" description="Disordered" evidence="1">
    <location>
        <begin position="68"/>
        <end position="90"/>
    </location>
</feature>
<feature type="compositionally biased region" description="Polar residues" evidence="1">
    <location>
        <begin position="1"/>
        <end position="27"/>
    </location>
</feature>
<accession>A0A1T4Y010</accession>
<feature type="region of interest" description="Disordered" evidence="1">
    <location>
        <begin position="1"/>
        <end position="39"/>
    </location>
</feature>
<keyword evidence="2" id="KW-0472">Membrane</keyword>
<feature type="compositionally biased region" description="Polar residues" evidence="1">
    <location>
        <begin position="68"/>
        <end position="78"/>
    </location>
</feature>
<feature type="compositionally biased region" description="Basic and acidic residues" evidence="1">
    <location>
        <begin position="79"/>
        <end position="90"/>
    </location>
</feature>
<evidence type="ECO:0000256" key="2">
    <source>
        <dbReference type="SAM" id="Phobius"/>
    </source>
</evidence>
<keyword evidence="2" id="KW-0812">Transmembrane</keyword>